<evidence type="ECO:0000313" key="3">
    <source>
        <dbReference type="Proteomes" id="UP000072660"/>
    </source>
</evidence>
<protein>
    <submittedName>
        <fullName evidence="2">Uncharacterized protein</fullName>
    </submittedName>
</protein>
<evidence type="ECO:0000256" key="1">
    <source>
        <dbReference type="SAM" id="MobiDB-lite"/>
    </source>
</evidence>
<gene>
    <name evidence="2" type="ORF">AXE65_12790</name>
</gene>
<comment type="caution">
    <text evidence="2">The sequence shown here is derived from an EMBL/GenBank/DDBJ whole genome shotgun (WGS) entry which is preliminary data.</text>
</comment>
<feature type="region of interest" description="Disordered" evidence="1">
    <location>
        <begin position="36"/>
        <end position="66"/>
    </location>
</feature>
<feature type="compositionally biased region" description="Low complexity" evidence="1">
    <location>
        <begin position="36"/>
        <end position="63"/>
    </location>
</feature>
<dbReference type="EMBL" id="LSZO01000115">
    <property type="protein sequence ID" value="KXU38556.1"/>
    <property type="molecule type" value="Genomic_DNA"/>
</dbReference>
<reference evidence="2 3" key="1">
    <citation type="submission" date="2016-02" db="EMBL/GenBank/DDBJ databases">
        <authorList>
            <person name="Wen L."/>
            <person name="He K."/>
            <person name="Yang H."/>
        </authorList>
    </citation>
    <scope>NUCLEOTIDE SEQUENCE [LARGE SCALE GENOMIC DNA]</scope>
    <source>
        <strain evidence="2 3">CV58</strain>
    </source>
</reference>
<accession>A0A139SVC2</accession>
<name>A0A139SVC2_9GAMM</name>
<proteinExistence type="predicted"/>
<keyword evidence="3" id="KW-1185">Reference proteome</keyword>
<evidence type="ECO:0000313" key="2">
    <source>
        <dbReference type="EMBL" id="KXU38556.1"/>
    </source>
</evidence>
<dbReference type="Proteomes" id="UP000072660">
    <property type="component" value="Unassembled WGS sequence"/>
</dbReference>
<sequence length="84" mass="8896">MGFSPVANRTARKPASSRNPANRWASLGTGKCLASIATQPTQTAPPAAASPDQPQPYQQPHQARIAEPEAHVAAIKSKMQKLPL</sequence>
<organism evidence="2 3">
    <name type="scientific">Ventosimonas gracilis</name>
    <dbReference type="NCBI Taxonomy" id="1680762"/>
    <lineage>
        <taxon>Bacteria</taxon>
        <taxon>Pseudomonadati</taxon>
        <taxon>Pseudomonadota</taxon>
        <taxon>Gammaproteobacteria</taxon>
        <taxon>Pseudomonadales</taxon>
        <taxon>Ventosimonadaceae</taxon>
        <taxon>Ventosimonas</taxon>
    </lineage>
</organism>
<dbReference type="AlphaFoldDB" id="A0A139SVC2"/>
<feature type="region of interest" description="Disordered" evidence="1">
    <location>
        <begin position="1"/>
        <end position="24"/>
    </location>
</feature>